<dbReference type="Pfam" id="PF11350">
    <property type="entry name" value="DUF3152"/>
    <property type="match status" value="1"/>
</dbReference>
<evidence type="ECO:0000313" key="4">
    <source>
        <dbReference type="Proteomes" id="UP000029074"/>
    </source>
</evidence>
<name>A0A087AJP9_9BIFI</name>
<proteinExistence type="predicted"/>
<evidence type="ECO:0000256" key="1">
    <source>
        <dbReference type="SAM" id="MobiDB-lite"/>
    </source>
</evidence>
<comment type="caution">
    <text evidence="3">The sequence shown here is derived from an EMBL/GenBank/DDBJ whole genome shotgun (WGS) entry which is preliminary data.</text>
</comment>
<feature type="compositionally biased region" description="Low complexity" evidence="1">
    <location>
        <begin position="56"/>
        <end position="106"/>
    </location>
</feature>
<dbReference type="AlphaFoldDB" id="A0A087AJP9"/>
<dbReference type="RefSeq" id="WP_044084717.1">
    <property type="nucleotide sequence ID" value="NZ_ABXB03000004.1"/>
</dbReference>
<sequence length="310" mass="33427">MARHLKQQPAHMRRVYMMRRIVALVIVALFVALVVISVRGSHQARNQHAAIATSAASSTSSAASSPAPSASSPSAEQSSPKSSSPKPSASSSSSPSADPKQQAEQQAKQEEQRQLDALAAPLSDDERSAILASAKKASEDQGKQPMQMVYCVSTKGNVGSADGFADTVYRVLNNEHGWPRSGVVFTQGDESNCTVTITLSQPELVPSFSEYCSPEYSCRVGSDVIINKKRWDNAVDDWLKAGGNLAMYRTMVINHEMGHALGHRDNETTCAGEGKKAPLMQEQSMFLKGCVPNPYPLDDEQWTTFVGPNA</sequence>
<dbReference type="OrthoDB" id="9779865at2"/>
<evidence type="ECO:0000259" key="2">
    <source>
        <dbReference type="Pfam" id="PF11350"/>
    </source>
</evidence>
<evidence type="ECO:0000313" key="3">
    <source>
        <dbReference type="EMBL" id="KFI58999.1"/>
    </source>
</evidence>
<dbReference type="Proteomes" id="UP000029074">
    <property type="component" value="Unassembled WGS sequence"/>
</dbReference>
<protein>
    <submittedName>
        <fullName evidence="3">Membrane protein</fullName>
    </submittedName>
</protein>
<reference evidence="3 4" key="1">
    <citation type="submission" date="2014-03" db="EMBL/GenBank/DDBJ databases">
        <title>Genomics of Bifidobacteria.</title>
        <authorList>
            <person name="Ventura M."/>
            <person name="Milani C."/>
            <person name="Lugli G.A."/>
        </authorList>
    </citation>
    <scope>NUCLEOTIDE SEQUENCE [LARGE SCALE GENOMIC DNA]</scope>
    <source>
        <strain evidence="3 4">LMG 11596</strain>
    </source>
</reference>
<dbReference type="InterPro" id="IPR022603">
    <property type="entry name" value="DUF3152"/>
</dbReference>
<dbReference type="EMBL" id="JGYW01000004">
    <property type="protein sequence ID" value="KFI58999.1"/>
    <property type="molecule type" value="Genomic_DNA"/>
</dbReference>
<feature type="domain" description="DUF3152" evidence="2">
    <location>
        <begin position="157"/>
        <end position="288"/>
    </location>
</feature>
<feature type="region of interest" description="Disordered" evidence="1">
    <location>
        <begin position="56"/>
        <end position="113"/>
    </location>
</feature>
<gene>
    <name evidence="3" type="ORF">BGLCM_0581</name>
</gene>
<accession>A0A087AJP9</accession>
<organism evidence="3 4">
    <name type="scientific">Bifidobacterium gallicum DSM 20093 = LMG 11596</name>
    <dbReference type="NCBI Taxonomy" id="561180"/>
    <lineage>
        <taxon>Bacteria</taxon>
        <taxon>Bacillati</taxon>
        <taxon>Actinomycetota</taxon>
        <taxon>Actinomycetes</taxon>
        <taxon>Bifidobacteriales</taxon>
        <taxon>Bifidobacteriaceae</taxon>
        <taxon>Bifidobacterium</taxon>
    </lineage>
</organism>
<keyword evidence="4" id="KW-1185">Reference proteome</keyword>
<dbReference type="SUPFAM" id="SSF55486">
    <property type="entry name" value="Metalloproteases ('zincins'), catalytic domain"/>
    <property type="match status" value="1"/>
</dbReference>